<accession>A0A174LTP4</accession>
<gene>
    <name evidence="2" type="ORF">ERS852551_00239</name>
</gene>
<sequence>MPQTTLPFLDLSQDILAPILYGIYANISTILPIGLGLFSIFLGIRIIPAVISRLFHT</sequence>
<protein>
    <submittedName>
        <fullName evidence="2">Uncharacterized protein</fullName>
    </submittedName>
</protein>
<dbReference type="RefSeq" id="WP_155853539.1">
    <property type="nucleotide sequence ID" value="NZ_CABIWA010000031.1"/>
</dbReference>
<name>A0A174LTP4_9FIRM</name>
<dbReference type="AlphaFoldDB" id="A0A174LTP4"/>
<proteinExistence type="predicted"/>
<evidence type="ECO:0000256" key="1">
    <source>
        <dbReference type="SAM" id="Phobius"/>
    </source>
</evidence>
<keyword evidence="1" id="KW-0472">Membrane</keyword>
<keyword evidence="1" id="KW-1133">Transmembrane helix</keyword>
<dbReference type="GeneID" id="72465083"/>
<dbReference type="EMBL" id="CZBE01000001">
    <property type="protein sequence ID" value="CUP25348.1"/>
    <property type="molecule type" value="Genomic_DNA"/>
</dbReference>
<dbReference type="Proteomes" id="UP000095765">
    <property type="component" value="Unassembled WGS sequence"/>
</dbReference>
<organism evidence="2 3">
    <name type="scientific">Anaerotruncus colihominis</name>
    <dbReference type="NCBI Taxonomy" id="169435"/>
    <lineage>
        <taxon>Bacteria</taxon>
        <taxon>Bacillati</taxon>
        <taxon>Bacillota</taxon>
        <taxon>Clostridia</taxon>
        <taxon>Eubacteriales</taxon>
        <taxon>Oscillospiraceae</taxon>
        <taxon>Anaerotruncus</taxon>
    </lineage>
</organism>
<feature type="transmembrane region" description="Helical" evidence="1">
    <location>
        <begin position="20"/>
        <end position="44"/>
    </location>
</feature>
<evidence type="ECO:0000313" key="3">
    <source>
        <dbReference type="Proteomes" id="UP000095765"/>
    </source>
</evidence>
<reference evidence="2 3" key="1">
    <citation type="submission" date="2015-09" db="EMBL/GenBank/DDBJ databases">
        <authorList>
            <consortium name="Pathogen Informatics"/>
        </authorList>
    </citation>
    <scope>NUCLEOTIDE SEQUENCE [LARGE SCALE GENOMIC DNA]</scope>
    <source>
        <strain evidence="2 3">2789STDY5834939</strain>
    </source>
</reference>
<keyword evidence="1" id="KW-0812">Transmembrane</keyword>
<evidence type="ECO:0000313" key="2">
    <source>
        <dbReference type="EMBL" id="CUP25348.1"/>
    </source>
</evidence>